<name>A0A2A6C479_PRIPA</name>
<feature type="region of interest" description="Disordered" evidence="1">
    <location>
        <begin position="68"/>
        <end position="91"/>
    </location>
</feature>
<reference evidence="2" key="2">
    <citation type="submission" date="2022-06" db="UniProtKB">
        <authorList>
            <consortium name="EnsemblMetazoa"/>
        </authorList>
    </citation>
    <scope>IDENTIFICATION</scope>
    <source>
        <strain evidence="2">PS312</strain>
    </source>
</reference>
<proteinExistence type="predicted"/>
<keyword evidence="3" id="KW-1185">Reference proteome</keyword>
<dbReference type="EnsemblMetazoa" id="PPA45592.1">
    <property type="protein sequence ID" value="PPA45592.1"/>
    <property type="gene ID" value="WBGene00283961"/>
</dbReference>
<evidence type="ECO:0000313" key="2">
    <source>
        <dbReference type="EnsemblMetazoa" id="PPA45592.1"/>
    </source>
</evidence>
<evidence type="ECO:0000313" key="3">
    <source>
        <dbReference type="Proteomes" id="UP000005239"/>
    </source>
</evidence>
<dbReference type="AlphaFoldDB" id="A0A2A6C479"/>
<dbReference type="Proteomes" id="UP000005239">
    <property type="component" value="Unassembled WGS sequence"/>
</dbReference>
<accession>A0A8R1Z449</accession>
<gene>
    <name evidence="2" type="primary">WBGene00283961</name>
</gene>
<protein>
    <submittedName>
        <fullName evidence="2">Uncharacterized protein</fullName>
    </submittedName>
</protein>
<feature type="compositionally biased region" description="Basic and acidic residues" evidence="1">
    <location>
        <begin position="68"/>
        <end position="80"/>
    </location>
</feature>
<reference evidence="3" key="1">
    <citation type="journal article" date="2008" name="Nat. Genet.">
        <title>The Pristionchus pacificus genome provides a unique perspective on nematode lifestyle and parasitism.</title>
        <authorList>
            <person name="Dieterich C."/>
            <person name="Clifton S.W."/>
            <person name="Schuster L.N."/>
            <person name="Chinwalla A."/>
            <person name="Delehaunty K."/>
            <person name="Dinkelacker I."/>
            <person name="Fulton L."/>
            <person name="Fulton R."/>
            <person name="Godfrey J."/>
            <person name="Minx P."/>
            <person name="Mitreva M."/>
            <person name="Roeseler W."/>
            <person name="Tian H."/>
            <person name="Witte H."/>
            <person name="Yang S.P."/>
            <person name="Wilson R.K."/>
            <person name="Sommer R.J."/>
        </authorList>
    </citation>
    <scope>NUCLEOTIDE SEQUENCE [LARGE SCALE GENOMIC DNA]</scope>
    <source>
        <strain evidence="3">PS312</strain>
    </source>
</reference>
<sequence>MRQICIVLDYREAESSSSMTEPTMKMIEMAKVDFLPIIFLRVQRHFSCMLIREADRRGLRRNMCESESKNISDVKQQDKARRLHMTRATEM</sequence>
<accession>A0A2A6C479</accession>
<evidence type="ECO:0000256" key="1">
    <source>
        <dbReference type="SAM" id="MobiDB-lite"/>
    </source>
</evidence>
<organism evidence="2 3">
    <name type="scientific">Pristionchus pacificus</name>
    <name type="common">Parasitic nematode worm</name>
    <dbReference type="NCBI Taxonomy" id="54126"/>
    <lineage>
        <taxon>Eukaryota</taxon>
        <taxon>Metazoa</taxon>
        <taxon>Ecdysozoa</taxon>
        <taxon>Nematoda</taxon>
        <taxon>Chromadorea</taxon>
        <taxon>Rhabditida</taxon>
        <taxon>Rhabditina</taxon>
        <taxon>Diplogasteromorpha</taxon>
        <taxon>Diplogasteroidea</taxon>
        <taxon>Neodiplogasteridae</taxon>
        <taxon>Pristionchus</taxon>
    </lineage>
</organism>